<gene>
    <name evidence="2" type="ORF">RG47T_2246</name>
</gene>
<dbReference type="Pfam" id="PF00188">
    <property type="entry name" value="CAP"/>
    <property type="match status" value="1"/>
</dbReference>
<dbReference type="OrthoDB" id="982527at2"/>
<accession>A0A1Q5ZYG9</accession>
<dbReference type="PANTHER" id="PTHR31157:SF1">
    <property type="entry name" value="SCP DOMAIN-CONTAINING PROTEIN"/>
    <property type="match status" value="1"/>
</dbReference>
<dbReference type="EMBL" id="MPPL01000001">
    <property type="protein sequence ID" value="OKS86789.1"/>
    <property type="molecule type" value="Genomic_DNA"/>
</dbReference>
<dbReference type="Gene3D" id="3.40.33.10">
    <property type="entry name" value="CAP"/>
    <property type="match status" value="1"/>
</dbReference>
<dbReference type="InterPro" id="IPR035940">
    <property type="entry name" value="CAP_sf"/>
</dbReference>
<dbReference type="RefSeq" id="WP_074489484.1">
    <property type="nucleotide sequence ID" value="NZ_FPAM01000019.1"/>
</dbReference>
<evidence type="ECO:0000313" key="3">
    <source>
        <dbReference type="Proteomes" id="UP000186720"/>
    </source>
</evidence>
<organism evidence="2 3">
    <name type="scientific">Mucilaginibacter polytrichastri</name>
    <dbReference type="NCBI Taxonomy" id="1302689"/>
    <lineage>
        <taxon>Bacteria</taxon>
        <taxon>Pseudomonadati</taxon>
        <taxon>Bacteroidota</taxon>
        <taxon>Sphingobacteriia</taxon>
        <taxon>Sphingobacteriales</taxon>
        <taxon>Sphingobacteriaceae</taxon>
        <taxon>Mucilaginibacter</taxon>
    </lineage>
</organism>
<sequence length="192" mass="21812">MNKRWIIGGLFTLMLLSIVVYVQSQDLAPTDRFKQEFLYRVNKVRTVGCSCGKKYFPPAPPLTWNNTLENAARGHANDMNFHNYFSHTSKDGRSSEDRIIAAGYQFNGYRSFAIGENIAEGQQSIAEVTDGWFKSEGHCHNLMNPEFKEIGVGRSGLYWVQDFGGRESFTPEEQKLMKQGGARMIIKKVQSE</sequence>
<comment type="caution">
    <text evidence="2">The sequence shown here is derived from an EMBL/GenBank/DDBJ whole genome shotgun (WGS) entry which is preliminary data.</text>
</comment>
<dbReference type="SUPFAM" id="SSF55797">
    <property type="entry name" value="PR-1-like"/>
    <property type="match status" value="1"/>
</dbReference>
<dbReference type="Proteomes" id="UP000186720">
    <property type="component" value="Unassembled WGS sequence"/>
</dbReference>
<reference evidence="2 3" key="1">
    <citation type="submission" date="2016-11" db="EMBL/GenBank/DDBJ databases">
        <title>Whole Genome Sequencing of Mucilaginibacter polytrichastri RG4-7(T) isolated from the moss sample.</title>
        <authorList>
            <person name="Li Y."/>
        </authorList>
    </citation>
    <scope>NUCLEOTIDE SEQUENCE [LARGE SCALE GENOMIC DNA]</scope>
    <source>
        <strain evidence="2 3">RG4-7</strain>
    </source>
</reference>
<dbReference type="CDD" id="cd05379">
    <property type="entry name" value="CAP_bacterial"/>
    <property type="match status" value="1"/>
</dbReference>
<evidence type="ECO:0000259" key="1">
    <source>
        <dbReference type="Pfam" id="PF00188"/>
    </source>
</evidence>
<proteinExistence type="predicted"/>
<protein>
    <recommendedName>
        <fullName evidence="1">SCP domain-containing protein</fullName>
    </recommendedName>
</protein>
<keyword evidence="3" id="KW-1185">Reference proteome</keyword>
<dbReference type="AlphaFoldDB" id="A0A1Q5ZYG9"/>
<feature type="domain" description="SCP" evidence="1">
    <location>
        <begin position="58"/>
        <end position="156"/>
    </location>
</feature>
<dbReference type="InterPro" id="IPR014044">
    <property type="entry name" value="CAP_dom"/>
</dbReference>
<dbReference type="STRING" id="1302689.RG47T_2246"/>
<evidence type="ECO:0000313" key="2">
    <source>
        <dbReference type="EMBL" id="OKS86789.1"/>
    </source>
</evidence>
<dbReference type="PANTHER" id="PTHR31157">
    <property type="entry name" value="SCP DOMAIN-CONTAINING PROTEIN"/>
    <property type="match status" value="1"/>
</dbReference>
<name>A0A1Q5ZYG9_9SPHI</name>